<proteinExistence type="predicted"/>
<gene>
    <name evidence="1" type="ORF">CA85_44470</name>
</gene>
<accession>A0A5C5X277</accession>
<evidence type="ECO:0000313" key="1">
    <source>
        <dbReference type="EMBL" id="TWT56265.1"/>
    </source>
</evidence>
<dbReference type="InterPro" id="IPR036515">
    <property type="entry name" value="Transposase_17_sf"/>
</dbReference>
<dbReference type="AlphaFoldDB" id="A0A5C5X277"/>
<evidence type="ECO:0008006" key="3">
    <source>
        <dbReference type="Google" id="ProtNLM"/>
    </source>
</evidence>
<sequence>MIGELFDPNAEFSIRETCKPHWSQAGAVVFITFRTADSIPKEVIHRWHREKCDWLVRRGYMRPEQDDWKQVVEEIPSEEAHQFRRQFLKARESCLDDCHGRCVLRDPQCSGAVADSLLKFDGDRYSMGDFVVMPNHVHFLAAFATEQTMGRQCTSWMHYTAHIINGFLDQSCRFWQPDPFDHLVRSPE</sequence>
<dbReference type="Proteomes" id="UP000318053">
    <property type="component" value="Unassembled WGS sequence"/>
</dbReference>
<dbReference type="Gene3D" id="3.30.70.1290">
    <property type="entry name" value="Transposase IS200-like"/>
    <property type="match status" value="1"/>
</dbReference>
<dbReference type="InterPro" id="IPR052715">
    <property type="entry name" value="RAYT_transposase"/>
</dbReference>
<name>A0A5C5X277_9BACT</name>
<organism evidence="1 2">
    <name type="scientific">Allorhodopirellula solitaria</name>
    <dbReference type="NCBI Taxonomy" id="2527987"/>
    <lineage>
        <taxon>Bacteria</taxon>
        <taxon>Pseudomonadati</taxon>
        <taxon>Planctomycetota</taxon>
        <taxon>Planctomycetia</taxon>
        <taxon>Pirellulales</taxon>
        <taxon>Pirellulaceae</taxon>
        <taxon>Allorhodopirellula</taxon>
    </lineage>
</organism>
<dbReference type="GO" id="GO:0006313">
    <property type="term" value="P:DNA transposition"/>
    <property type="evidence" value="ECO:0007669"/>
    <property type="project" value="InterPro"/>
</dbReference>
<dbReference type="SUPFAM" id="SSF143422">
    <property type="entry name" value="Transposase IS200-like"/>
    <property type="match status" value="1"/>
</dbReference>
<dbReference type="EMBL" id="SJPK01000015">
    <property type="protein sequence ID" value="TWT56265.1"/>
    <property type="molecule type" value="Genomic_DNA"/>
</dbReference>
<dbReference type="GO" id="GO:0043565">
    <property type="term" value="F:sequence-specific DNA binding"/>
    <property type="evidence" value="ECO:0007669"/>
    <property type="project" value="TreeGrafter"/>
</dbReference>
<dbReference type="PANTHER" id="PTHR36966">
    <property type="entry name" value="REP-ASSOCIATED TYROSINE TRANSPOSASE"/>
    <property type="match status" value="1"/>
</dbReference>
<comment type="caution">
    <text evidence="1">The sequence shown here is derived from an EMBL/GenBank/DDBJ whole genome shotgun (WGS) entry which is preliminary data.</text>
</comment>
<reference evidence="1 2" key="1">
    <citation type="submission" date="2019-02" db="EMBL/GenBank/DDBJ databases">
        <title>Deep-cultivation of Planctomycetes and their phenomic and genomic characterization uncovers novel biology.</title>
        <authorList>
            <person name="Wiegand S."/>
            <person name="Jogler M."/>
            <person name="Boedeker C."/>
            <person name="Pinto D."/>
            <person name="Vollmers J."/>
            <person name="Rivas-Marin E."/>
            <person name="Kohn T."/>
            <person name="Peeters S.H."/>
            <person name="Heuer A."/>
            <person name="Rast P."/>
            <person name="Oberbeckmann S."/>
            <person name="Bunk B."/>
            <person name="Jeske O."/>
            <person name="Meyerdierks A."/>
            <person name="Storesund J.E."/>
            <person name="Kallscheuer N."/>
            <person name="Luecker S."/>
            <person name="Lage O.M."/>
            <person name="Pohl T."/>
            <person name="Merkel B.J."/>
            <person name="Hornburger P."/>
            <person name="Mueller R.-W."/>
            <person name="Bruemmer F."/>
            <person name="Labrenz M."/>
            <person name="Spormann A.M."/>
            <person name="Op Den Camp H."/>
            <person name="Overmann J."/>
            <person name="Amann R."/>
            <person name="Jetten M.S.M."/>
            <person name="Mascher T."/>
            <person name="Medema M.H."/>
            <person name="Devos D.P."/>
            <person name="Kaster A.-K."/>
            <person name="Ovreas L."/>
            <person name="Rohde M."/>
            <person name="Galperin M.Y."/>
            <person name="Jogler C."/>
        </authorList>
    </citation>
    <scope>NUCLEOTIDE SEQUENCE [LARGE SCALE GENOMIC DNA]</scope>
    <source>
        <strain evidence="1 2">CA85</strain>
    </source>
</reference>
<evidence type="ECO:0000313" key="2">
    <source>
        <dbReference type="Proteomes" id="UP000318053"/>
    </source>
</evidence>
<dbReference type="PANTHER" id="PTHR36966:SF1">
    <property type="entry name" value="REP-ASSOCIATED TYROSINE TRANSPOSASE"/>
    <property type="match status" value="1"/>
</dbReference>
<protein>
    <recommendedName>
        <fullName evidence="3">Transposase IS200-like domain-containing protein</fullName>
    </recommendedName>
</protein>
<dbReference type="GO" id="GO:0004803">
    <property type="term" value="F:transposase activity"/>
    <property type="evidence" value="ECO:0007669"/>
    <property type="project" value="InterPro"/>
</dbReference>
<keyword evidence="2" id="KW-1185">Reference proteome</keyword>